<protein>
    <recommendedName>
        <fullName evidence="2">Membrane dipeptidase</fullName>
    </recommendedName>
</protein>
<dbReference type="Pfam" id="PF01244">
    <property type="entry name" value="Peptidase_M19"/>
    <property type="match status" value="1"/>
</dbReference>
<accession>A0A645DNS3</accession>
<evidence type="ECO:0000313" key="1">
    <source>
        <dbReference type="EMBL" id="MPM90939.1"/>
    </source>
</evidence>
<dbReference type="InterPro" id="IPR008257">
    <property type="entry name" value="Pept_M19"/>
</dbReference>
<dbReference type="GO" id="GO:0070573">
    <property type="term" value="F:metallodipeptidase activity"/>
    <property type="evidence" value="ECO:0007669"/>
    <property type="project" value="InterPro"/>
</dbReference>
<comment type="caution">
    <text evidence="1">The sequence shown here is derived from an EMBL/GenBank/DDBJ whole genome shotgun (WGS) entry which is preliminary data.</text>
</comment>
<organism evidence="1">
    <name type="scientific">bioreactor metagenome</name>
    <dbReference type="NCBI Taxonomy" id="1076179"/>
    <lineage>
        <taxon>unclassified sequences</taxon>
        <taxon>metagenomes</taxon>
        <taxon>ecological metagenomes</taxon>
    </lineage>
</organism>
<gene>
    <name evidence="1" type="ORF">SDC9_138062</name>
</gene>
<name>A0A645DNS3_9ZZZZ</name>
<dbReference type="InterPro" id="IPR032466">
    <property type="entry name" value="Metal_Hydrolase"/>
</dbReference>
<dbReference type="EMBL" id="VSSQ01038070">
    <property type="protein sequence ID" value="MPM90939.1"/>
    <property type="molecule type" value="Genomic_DNA"/>
</dbReference>
<dbReference type="PANTHER" id="PTHR10443">
    <property type="entry name" value="MICROSOMAL DIPEPTIDASE"/>
    <property type="match status" value="1"/>
</dbReference>
<evidence type="ECO:0008006" key="2">
    <source>
        <dbReference type="Google" id="ProtNLM"/>
    </source>
</evidence>
<dbReference type="AlphaFoldDB" id="A0A645DNS3"/>
<sequence length="102" mass="11110">MIRVLAEKGGVVGINFARDFLGSKDISRVEDMVKHIKHIIAVGGIESVAVGSDFDGIEPELEISNFGEMNKLVNALEQSNFSASQIEKICYANALRVVENCL</sequence>
<dbReference type="Gene3D" id="3.20.20.140">
    <property type="entry name" value="Metal-dependent hydrolases"/>
    <property type="match status" value="1"/>
</dbReference>
<dbReference type="PANTHER" id="PTHR10443:SF12">
    <property type="entry name" value="DIPEPTIDASE"/>
    <property type="match status" value="1"/>
</dbReference>
<dbReference type="PROSITE" id="PS51365">
    <property type="entry name" value="RENAL_DIPEPTIDASE_2"/>
    <property type="match status" value="1"/>
</dbReference>
<dbReference type="GO" id="GO:0006508">
    <property type="term" value="P:proteolysis"/>
    <property type="evidence" value="ECO:0007669"/>
    <property type="project" value="InterPro"/>
</dbReference>
<reference evidence="1" key="1">
    <citation type="submission" date="2019-08" db="EMBL/GenBank/DDBJ databases">
        <authorList>
            <person name="Kucharzyk K."/>
            <person name="Murdoch R.W."/>
            <person name="Higgins S."/>
            <person name="Loffler F."/>
        </authorList>
    </citation>
    <scope>NUCLEOTIDE SEQUENCE</scope>
</reference>
<proteinExistence type="predicted"/>
<dbReference type="SUPFAM" id="SSF51556">
    <property type="entry name" value="Metallo-dependent hydrolases"/>
    <property type="match status" value="1"/>
</dbReference>